<dbReference type="RefSeq" id="WP_011388200.1">
    <property type="nucleotide sequence ID" value="NC_007643.1"/>
</dbReference>
<dbReference type="HOGENOM" id="CLU_000445_107_27_5"/>
<keyword evidence="4" id="KW-0175">Coiled coil</keyword>
<feature type="coiled-coil region" evidence="4">
    <location>
        <begin position="608"/>
        <end position="635"/>
    </location>
</feature>
<dbReference type="STRING" id="269796.Rru_A0441"/>
<proteinExistence type="inferred from homology"/>
<dbReference type="PANTHER" id="PTHR32089:SF112">
    <property type="entry name" value="LYSOZYME-LIKE PROTEIN-RELATED"/>
    <property type="match status" value="1"/>
</dbReference>
<dbReference type="PATRIC" id="fig|269796.9.peg.498"/>
<dbReference type="InterPro" id="IPR003660">
    <property type="entry name" value="HAMP_dom"/>
</dbReference>
<keyword evidence="5" id="KW-0472">Membrane</keyword>
<dbReference type="InterPro" id="IPR004089">
    <property type="entry name" value="MCPsignal_dom"/>
</dbReference>
<evidence type="ECO:0000256" key="3">
    <source>
        <dbReference type="PROSITE-ProRule" id="PRU00284"/>
    </source>
</evidence>
<dbReference type="eggNOG" id="COG0840">
    <property type="taxonomic scope" value="Bacteria"/>
</dbReference>
<dbReference type="GO" id="GO:0007165">
    <property type="term" value="P:signal transduction"/>
    <property type="evidence" value="ECO:0007669"/>
    <property type="project" value="UniProtKB-KW"/>
</dbReference>
<dbReference type="AlphaFoldDB" id="Q2RX99"/>
<feature type="domain" description="Methyl-accepting transducer" evidence="6">
    <location>
        <begin position="372"/>
        <end position="626"/>
    </location>
</feature>
<feature type="transmembrane region" description="Helical" evidence="5">
    <location>
        <begin position="283"/>
        <end position="303"/>
    </location>
</feature>
<evidence type="ECO:0000256" key="2">
    <source>
        <dbReference type="ARBA" id="ARBA00029447"/>
    </source>
</evidence>
<feature type="transmembrane region" description="Helical" evidence="5">
    <location>
        <begin position="12"/>
        <end position="33"/>
    </location>
</feature>
<dbReference type="KEGG" id="rru:Rru_A0441"/>
<evidence type="ECO:0000256" key="5">
    <source>
        <dbReference type="SAM" id="Phobius"/>
    </source>
</evidence>
<sequence length="653" mass="67736">MGVFHRAGIAFQITLVAVVAVVGFLAVGAVFFANQTRLERYRQEAGAAAVAADLTADLSAALVEARKREGLFLLRPAEAEITAHGAMLTKAAEALTALDRALAGRAEAGRMSAVRQGVGEGGEGFGRLVALLRKVGFSDEGGLRLRLGQSVRAVEAAVEEYADDNLMVPLLTMRRAEKDFLLSLRPGFIDEFAKARDKVLALLEWSNLPADQVPRARALITTYSADFAELARSRQELEGEIARQAALYERLDPQVRELAQALEARRGEAEAAARRAGVETGRLMLGAMIGAPLLVVLAGLALARRIQAPLAAITAAMTALAGGDRARAIPETDRRNEIGAMARAVATFKDAMVAAEALAQEQAAQERARGERAERLAALTRRFEQSVGGRLGAVDDALAGMDGTGKAMQGAAETVADHSRAVASASAQASANVRTVAEAAAALGASISEVAAQMDRQSTEAERAESRMDQANALMEGLSASAGRIGEVVTLIADIASQTNLLALNATIEAARAGEAGKGFAVVAGEVKTLATQTGRATGDIAAQVAEVQRATAAALDAIARVGESFAGIRAVSVAITAAVDAQRAATAEIGRNVDEAAMGTRQVDGGIDRVRDAAEQARRAAADVRAAAAALTEQSGGLHAEVGGFLAEVQSV</sequence>
<evidence type="ECO:0000313" key="8">
    <source>
        <dbReference type="EMBL" id="ABC21246.1"/>
    </source>
</evidence>
<accession>Q2RX99</accession>
<dbReference type="PROSITE" id="PS50885">
    <property type="entry name" value="HAMP"/>
    <property type="match status" value="1"/>
</dbReference>
<gene>
    <name evidence="8" type="ordered locus">Rru_A0441</name>
</gene>
<dbReference type="Gene3D" id="1.10.287.950">
    <property type="entry name" value="Methyl-accepting chemotaxis protein"/>
    <property type="match status" value="1"/>
</dbReference>
<evidence type="ECO:0000256" key="4">
    <source>
        <dbReference type="SAM" id="Coils"/>
    </source>
</evidence>
<dbReference type="SUPFAM" id="SSF58104">
    <property type="entry name" value="Methyl-accepting chemotaxis protein (MCP) signaling domain"/>
    <property type="match status" value="1"/>
</dbReference>
<dbReference type="SMART" id="SM01358">
    <property type="entry name" value="HBM"/>
    <property type="match status" value="1"/>
</dbReference>
<evidence type="ECO:0000256" key="1">
    <source>
        <dbReference type="ARBA" id="ARBA00023224"/>
    </source>
</evidence>
<keyword evidence="5" id="KW-1133">Transmembrane helix</keyword>
<dbReference type="SMART" id="SM00304">
    <property type="entry name" value="HAMP"/>
    <property type="match status" value="1"/>
</dbReference>
<keyword evidence="1 3" id="KW-0807">Transducer</keyword>
<evidence type="ECO:0000313" key="9">
    <source>
        <dbReference type="Proteomes" id="UP000001929"/>
    </source>
</evidence>
<organism evidence="8 9">
    <name type="scientific">Rhodospirillum rubrum (strain ATCC 11170 / ATH 1.1.1 / DSM 467 / LMG 4362 / NCIMB 8255 / S1)</name>
    <dbReference type="NCBI Taxonomy" id="269796"/>
    <lineage>
        <taxon>Bacteria</taxon>
        <taxon>Pseudomonadati</taxon>
        <taxon>Pseudomonadota</taxon>
        <taxon>Alphaproteobacteria</taxon>
        <taxon>Rhodospirillales</taxon>
        <taxon>Rhodospirillaceae</taxon>
        <taxon>Rhodospirillum</taxon>
    </lineage>
</organism>
<comment type="similarity">
    <text evidence="2">Belongs to the methyl-accepting chemotaxis (MCP) protein family.</text>
</comment>
<dbReference type="InterPro" id="IPR032255">
    <property type="entry name" value="HBM"/>
</dbReference>
<feature type="coiled-coil region" evidence="4">
    <location>
        <begin position="447"/>
        <end position="481"/>
    </location>
</feature>
<feature type="domain" description="HAMP" evidence="7">
    <location>
        <begin position="304"/>
        <end position="357"/>
    </location>
</feature>
<dbReference type="Pfam" id="PF00672">
    <property type="entry name" value="HAMP"/>
    <property type="match status" value="1"/>
</dbReference>
<evidence type="ECO:0000259" key="6">
    <source>
        <dbReference type="PROSITE" id="PS50111"/>
    </source>
</evidence>
<dbReference type="Proteomes" id="UP000001929">
    <property type="component" value="Chromosome"/>
</dbReference>
<dbReference type="Gene3D" id="1.10.8.500">
    <property type="entry name" value="HAMP domain in histidine kinase"/>
    <property type="match status" value="1"/>
</dbReference>
<dbReference type="EnsemblBacteria" id="ABC21246">
    <property type="protein sequence ID" value="ABC21246"/>
    <property type="gene ID" value="Rru_A0441"/>
</dbReference>
<dbReference type="PhylomeDB" id="Q2RX99"/>
<protein>
    <submittedName>
        <fullName evidence="8">Chemotaxis sensory transducer</fullName>
    </submittedName>
</protein>
<name>Q2RX99_RHORT</name>
<dbReference type="SMART" id="SM00283">
    <property type="entry name" value="MA"/>
    <property type="match status" value="1"/>
</dbReference>
<keyword evidence="9" id="KW-1185">Reference proteome</keyword>
<dbReference type="PROSITE" id="PS50111">
    <property type="entry name" value="CHEMOTAXIS_TRANSDUC_2"/>
    <property type="match status" value="1"/>
</dbReference>
<evidence type="ECO:0000259" key="7">
    <source>
        <dbReference type="PROSITE" id="PS50885"/>
    </source>
</evidence>
<dbReference type="Pfam" id="PF00015">
    <property type="entry name" value="MCPsignal"/>
    <property type="match status" value="1"/>
</dbReference>
<dbReference type="EMBL" id="CP000230">
    <property type="protein sequence ID" value="ABC21246.1"/>
    <property type="molecule type" value="Genomic_DNA"/>
</dbReference>
<dbReference type="PANTHER" id="PTHR32089">
    <property type="entry name" value="METHYL-ACCEPTING CHEMOTAXIS PROTEIN MCPB"/>
    <property type="match status" value="1"/>
</dbReference>
<dbReference type="GO" id="GO:0016020">
    <property type="term" value="C:membrane"/>
    <property type="evidence" value="ECO:0007669"/>
    <property type="project" value="InterPro"/>
</dbReference>
<reference evidence="8 9" key="1">
    <citation type="journal article" date="2011" name="Stand. Genomic Sci.">
        <title>Complete genome sequence of Rhodospirillum rubrum type strain (S1).</title>
        <authorList>
            <person name="Munk A.C."/>
            <person name="Copeland A."/>
            <person name="Lucas S."/>
            <person name="Lapidus A."/>
            <person name="Del Rio T.G."/>
            <person name="Barry K."/>
            <person name="Detter J.C."/>
            <person name="Hammon N."/>
            <person name="Israni S."/>
            <person name="Pitluck S."/>
            <person name="Brettin T."/>
            <person name="Bruce D."/>
            <person name="Han C."/>
            <person name="Tapia R."/>
            <person name="Gilna P."/>
            <person name="Schmutz J."/>
            <person name="Larimer F."/>
            <person name="Land M."/>
            <person name="Kyrpides N.C."/>
            <person name="Mavromatis K."/>
            <person name="Richardson P."/>
            <person name="Rohde M."/>
            <person name="Goker M."/>
            <person name="Klenk H.P."/>
            <person name="Zhang Y."/>
            <person name="Roberts G.P."/>
            <person name="Reslewic S."/>
            <person name="Schwartz D.C."/>
        </authorList>
    </citation>
    <scope>NUCLEOTIDE SEQUENCE [LARGE SCALE GENOMIC DNA]</scope>
    <source>
        <strain evidence="9">ATCC 11170 / ATH 1.1.1 / DSM 467 / LMG 4362 / NCIMB 8255 / S1</strain>
    </source>
</reference>
<keyword evidence="5" id="KW-0812">Transmembrane</keyword>